<evidence type="ECO:0000256" key="4">
    <source>
        <dbReference type="SAM" id="SignalP"/>
    </source>
</evidence>
<keyword evidence="2" id="KW-0808">Transferase</keyword>
<dbReference type="STRING" id="2903.R1CTJ0"/>
<dbReference type="GO" id="GO:0016740">
    <property type="term" value="F:transferase activity"/>
    <property type="evidence" value="ECO:0007669"/>
    <property type="project" value="UniProtKB-KW"/>
</dbReference>
<evidence type="ECO:0000256" key="2">
    <source>
        <dbReference type="ARBA" id="ARBA00022679"/>
    </source>
</evidence>
<reference evidence="7" key="1">
    <citation type="journal article" date="2013" name="Nature">
        <title>Pan genome of the phytoplankton Emiliania underpins its global distribution.</title>
        <authorList>
            <person name="Read B.A."/>
            <person name="Kegel J."/>
            <person name="Klute M.J."/>
            <person name="Kuo A."/>
            <person name="Lefebvre S.C."/>
            <person name="Maumus F."/>
            <person name="Mayer C."/>
            <person name="Miller J."/>
            <person name="Monier A."/>
            <person name="Salamov A."/>
            <person name="Young J."/>
            <person name="Aguilar M."/>
            <person name="Claverie J.M."/>
            <person name="Frickenhaus S."/>
            <person name="Gonzalez K."/>
            <person name="Herman E.K."/>
            <person name="Lin Y.C."/>
            <person name="Napier J."/>
            <person name="Ogata H."/>
            <person name="Sarno A.F."/>
            <person name="Shmutz J."/>
            <person name="Schroeder D."/>
            <person name="de Vargas C."/>
            <person name="Verret F."/>
            <person name="von Dassow P."/>
            <person name="Valentin K."/>
            <person name="Van de Peer Y."/>
            <person name="Wheeler G."/>
            <person name="Dacks J.B."/>
            <person name="Delwiche C.F."/>
            <person name="Dyhrman S.T."/>
            <person name="Glockner G."/>
            <person name="John U."/>
            <person name="Richards T."/>
            <person name="Worden A.Z."/>
            <person name="Zhang X."/>
            <person name="Grigoriev I.V."/>
            <person name="Allen A.E."/>
            <person name="Bidle K."/>
            <person name="Borodovsky M."/>
            <person name="Bowler C."/>
            <person name="Brownlee C."/>
            <person name="Cock J.M."/>
            <person name="Elias M."/>
            <person name="Gladyshev V.N."/>
            <person name="Groth M."/>
            <person name="Guda C."/>
            <person name="Hadaegh A."/>
            <person name="Iglesias-Rodriguez M.D."/>
            <person name="Jenkins J."/>
            <person name="Jones B.M."/>
            <person name="Lawson T."/>
            <person name="Leese F."/>
            <person name="Lindquist E."/>
            <person name="Lobanov A."/>
            <person name="Lomsadze A."/>
            <person name="Malik S.B."/>
            <person name="Marsh M.E."/>
            <person name="Mackinder L."/>
            <person name="Mock T."/>
            <person name="Mueller-Roeber B."/>
            <person name="Pagarete A."/>
            <person name="Parker M."/>
            <person name="Probert I."/>
            <person name="Quesneville H."/>
            <person name="Raines C."/>
            <person name="Rensing S.A."/>
            <person name="Riano-Pachon D.M."/>
            <person name="Richier S."/>
            <person name="Rokitta S."/>
            <person name="Shiraiwa Y."/>
            <person name="Soanes D.M."/>
            <person name="van der Giezen M."/>
            <person name="Wahlund T.M."/>
            <person name="Williams B."/>
            <person name="Wilson W."/>
            <person name="Wolfe G."/>
            <person name="Wurch L.L."/>
        </authorList>
    </citation>
    <scope>NUCLEOTIDE SEQUENCE</scope>
</reference>
<accession>A0A0D3JS78</accession>
<dbReference type="AlphaFoldDB" id="A0A0D3JS78"/>
<sequence>MLKLQPASLAVGVVFGLIASLVLRPESSVPCRECQSAPAVREREARLKSLEIEVTALRDKRAAPCEPCAPAAAGALSVTVGAARAPPPPLSAGATHHRWYWTDLVLNSLRPFAKLNGGITRSGLRLAEQKCKISTWCHRAQVIGGRLYITDIRAIFFDRNYAMARVMPLLLTLKAWPNLPDLDAVFSGTDYPIMEIPRDAAHMMRMYGARQAIPPVFSPTANSLTHDLPWPDFSFFPPRSRCGKACTHPLKTPRWQESHPNLAAMGKEVGWDAKIDRAVFTGHAQALGQRVGCNMKTSPNRRAIYHYAEQFPELLMVNEVYIKTTPPSCFEVGEPNVTRGGVLQNKCGFSFKEMCRYRYLLNVGSNGYANKLKYLFLCGSVVIWVRTDSLNYEFFEKQFLPGVHYAAADTVDDVPDVIRELQRDPEYARSLAQRGFERMLQMDTAEVTHYCYEMLKGYAALQRFTPKRDPRSIEINCEDDLIRHYDRGRGDTYAGVLQERYLTQDNSTCLRPPSAGAPLGPPGWGGAFNGTKPPCLASHDLAAKEEVGVCDKGTPQHARSGRYDGPDWDVPEAYKGGALPDWTDRDPADSGKGARVNPYNPNVQCS</sequence>
<comment type="similarity">
    <text evidence="1">Belongs to the glycosyltransferase 90 family.</text>
</comment>
<evidence type="ECO:0000313" key="7">
    <source>
        <dbReference type="Proteomes" id="UP000013827"/>
    </source>
</evidence>
<keyword evidence="7" id="KW-1185">Reference proteome</keyword>
<keyword evidence="4" id="KW-0732">Signal</keyword>
<feature type="domain" description="Glycosyl transferase CAP10" evidence="5">
    <location>
        <begin position="178"/>
        <end position="465"/>
    </location>
</feature>
<dbReference type="PANTHER" id="PTHR12203:SF35">
    <property type="entry name" value="PROTEIN O-GLUCOSYLTRANSFERASE 1"/>
    <property type="match status" value="1"/>
</dbReference>
<dbReference type="RefSeq" id="XP_005778792.1">
    <property type="nucleotide sequence ID" value="XM_005778735.1"/>
</dbReference>
<organism evidence="6 7">
    <name type="scientific">Emiliania huxleyi (strain CCMP1516)</name>
    <dbReference type="NCBI Taxonomy" id="280463"/>
    <lineage>
        <taxon>Eukaryota</taxon>
        <taxon>Haptista</taxon>
        <taxon>Haptophyta</taxon>
        <taxon>Prymnesiophyceae</taxon>
        <taxon>Isochrysidales</taxon>
        <taxon>Noelaerhabdaceae</taxon>
        <taxon>Emiliania</taxon>
    </lineage>
</organism>
<evidence type="ECO:0000256" key="3">
    <source>
        <dbReference type="SAM" id="MobiDB-lite"/>
    </source>
</evidence>
<dbReference type="Proteomes" id="UP000013827">
    <property type="component" value="Unassembled WGS sequence"/>
</dbReference>
<protein>
    <recommendedName>
        <fullName evidence="5">Glycosyl transferase CAP10 domain-containing protein</fullName>
    </recommendedName>
</protein>
<feature type="chain" id="PRO_5044213595" description="Glycosyl transferase CAP10 domain-containing protein" evidence="4">
    <location>
        <begin position="21"/>
        <end position="606"/>
    </location>
</feature>
<feature type="region of interest" description="Disordered" evidence="3">
    <location>
        <begin position="547"/>
        <end position="606"/>
    </location>
</feature>
<dbReference type="OMA" id="LAKQCAY"/>
<reference evidence="6" key="2">
    <citation type="submission" date="2024-10" db="UniProtKB">
        <authorList>
            <consortium name="EnsemblProtists"/>
        </authorList>
    </citation>
    <scope>IDENTIFICATION</scope>
</reference>
<dbReference type="PaxDb" id="2903-EOD26363"/>
<feature type="signal peptide" evidence="4">
    <location>
        <begin position="1"/>
        <end position="20"/>
    </location>
</feature>
<name>A0A0D3JS78_EMIH1</name>
<dbReference type="SMART" id="SM00672">
    <property type="entry name" value="CAP10"/>
    <property type="match status" value="1"/>
</dbReference>
<dbReference type="KEGG" id="ehx:EMIHUDRAFT_435040"/>
<dbReference type="GeneID" id="17271909"/>
<dbReference type="EnsemblProtists" id="EOD26363">
    <property type="protein sequence ID" value="EOD26363"/>
    <property type="gene ID" value="EMIHUDRAFT_435040"/>
</dbReference>
<evidence type="ECO:0000313" key="6">
    <source>
        <dbReference type="EnsemblProtists" id="EOD26363"/>
    </source>
</evidence>
<proteinExistence type="inferred from homology"/>
<dbReference type="Pfam" id="PF05686">
    <property type="entry name" value="Glyco_transf_90"/>
    <property type="match status" value="1"/>
</dbReference>
<dbReference type="eggNOG" id="KOG2458">
    <property type="taxonomic scope" value="Eukaryota"/>
</dbReference>
<dbReference type="HOGENOM" id="CLU_453032_0_0_1"/>
<dbReference type="PANTHER" id="PTHR12203">
    <property type="entry name" value="KDEL LYS-ASP-GLU-LEU CONTAINING - RELATED"/>
    <property type="match status" value="1"/>
</dbReference>
<evidence type="ECO:0000259" key="5">
    <source>
        <dbReference type="SMART" id="SM00672"/>
    </source>
</evidence>
<dbReference type="InterPro" id="IPR051091">
    <property type="entry name" value="O-Glucosyltr/Glycosyltrsf_90"/>
</dbReference>
<evidence type="ECO:0000256" key="1">
    <source>
        <dbReference type="ARBA" id="ARBA00010118"/>
    </source>
</evidence>
<dbReference type="InterPro" id="IPR006598">
    <property type="entry name" value="CAP10"/>
</dbReference>